<dbReference type="Gene3D" id="3.90.25.10">
    <property type="entry name" value="UDP-galactose 4-epimerase, domain 1"/>
    <property type="match status" value="1"/>
</dbReference>
<sequence length="292" mass="33024">MTKKVLITGKNGQLGSELQKYSQVEVDFHFVFLDRQEMPLENKDAILKVLNTFKPNVIINAGAYTAVDKAEEEKEVADLVNHQALRVIAEWCNQNSAKLIHISTDYVFDGNSDKPYKENDITDPINWYGETKLLGEKAVSKQLNNAIIIRTSWVYSASGNNFVKTMLNLMKNRDQISVVNDQIGSPTWAADLANAILTIIKANKWIPGIYHFSNSGKVSWHGYAKEIQHLVGLACNINAVDSTKFPTKAKRPKYSLLDTTKIERLYDIKPPHWKKSLKEFLSNNPSLLNKES</sequence>
<evidence type="ECO:0000256" key="5">
    <source>
        <dbReference type="ARBA" id="ARBA00048200"/>
    </source>
</evidence>
<evidence type="ECO:0000256" key="2">
    <source>
        <dbReference type="ARBA" id="ARBA00010944"/>
    </source>
</evidence>
<dbReference type="UniPathway" id="UPA00124"/>
<dbReference type="InterPro" id="IPR005913">
    <property type="entry name" value="dTDP_dehydrorham_reduct"/>
</dbReference>
<dbReference type="NCBIfam" id="TIGR01214">
    <property type="entry name" value="rmlD"/>
    <property type="match status" value="1"/>
</dbReference>
<dbReference type="AlphaFoldDB" id="A0A2I0R155"/>
<dbReference type="Pfam" id="PF04321">
    <property type="entry name" value="RmlD_sub_bind"/>
    <property type="match status" value="1"/>
</dbReference>
<keyword evidence="6" id="KW-0521">NADP</keyword>
<evidence type="ECO:0000256" key="4">
    <source>
        <dbReference type="ARBA" id="ARBA00017099"/>
    </source>
</evidence>
<accession>A0A2I0R155</accession>
<dbReference type="RefSeq" id="WP_101335013.1">
    <property type="nucleotide sequence ID" value="NZ_PJNI01000011.1"/>
</dbReference>
<evidence type="ECO:0000313" key="9">
    <source>
        <dbReference type="Proteomes" id="UP000236654"/>
    </source>
</evidence>
<evidence type="ECO:0000256" key="6">
    <source>
        <dbReference type="RuleBase" id="RU364082"/>
    </source>
</evidence>
<evidence type="ECO:0000259" key="7">
    <source>
        <dbReference type="Pfam" id="PF04321"/>
    </source>
</evidence>
<dbReference type="Gene3D" id="3.40.50.720">
    <property type="entry name" value="NAD(P)-binding Rossmann-like Domain"/>
    <property type="match status" value="1"/>
</dbReference>
<dbReference type="Proteomes" id="UP000236654">
    <property type="component" value="Unassembled WGS sequence"/>
</dbReference>
<dbReference type="PANTHER" id="PTHR10491:SF4">
    <property type="entry name" value="METHIONINE ADENOSYLTRANSFERASE 2 SUBUNIT BETA"/>
    <property type="match status" value="1"/>
</dbReference>
<dbReference type="GO" id="GO:0008831">
    <property type="term" value="F:dTDP-4-dehydrorhamnose reductase activity"/>
    <property type="evidence" value="ECO:0007669"/>
    <property type="project" value="UniProtKB-EC"/>
</dbReference>
<keyword evidence="6" id="KW-0560">Oxidoreductase</keyword>
<dbReference type="GO" id="GO:0005829">
    <property type="term" value="C:cytosol"/>
    <property type="evidence" value="ECO:0007669"/>
    <property type="project" value="TreeGrafter"/>
</dbReference>
<comment type="pathway">
    <text evidence="1 6">Carbohydrate biosynthesis; dTDP-L-rhamnose biosynthesis.</text>
</comment>
<dbReference type="CDD" id="cd05254">
    <property type="entry name" value="dTDP_HR_like_SDR_e"/>
    <property type="match status" value="1"/>
</dbReference>
<dbReference type="GO" id="GO:0019305">
    <property type="term" value="P:dTDP-rhamnose biosynthetic process"/>
    <property type="evidence" value="ECO:0007669"/>
    <property type="project" value="UniProtKB-UniPathway"/>
</dbReference>
<dbReference type="PANTHER" id="PTHR10491">
    <property type="entry name" value="DTDP-4-DEHYDRORHAMNOSE REDUCTASE"/>
    <property type="match status" value="1"/>
</dbReference>
<gene>
    <name evidence="8" type="primary">rfbD</name>
    <name evidence="8" type="ORF">CW751_10670</name>
</gene>
<comment type="function">
    <text evidence="6">Catalyzes the reduction of dTDP-6-deoxy-L-lyxo-4-hexulose to yield dTDP-L-rhamnose.</text>
</comment>
<dbReference type="EC" id="1.1.1.133" evidence="3 6"/>
<comment type="similarity">
    <text evidence="2 6">Belongs to the dTDP-4-dehydrorhamnose reductase family.</text>
</comment>
<name>A0A2I0R155_9FLAO</name>
<dbReference type="OrthoDB" id="9803892at2"/>
<reference evidence="8 9" key="1">
    <citation type="submission" date="2017-12" db="EMBL/GenBank/DDBJ databases">
        <title>The draft genome sequence of Brumimicrobium saltpan LHR20.</title>
        <authorList>
            <person name="Do Z.-J."/>
            <person name="Luo H.-R."/>
        </authorList>
    </citation>
    <scope>NUCLEOTIDE SEQUENCE [LARGE SCALE GENOMIC DNA]</scope>
    <source>
        <strain evidence="8 9">LHR20</strain>
    </source>
</reference>
<dbReference type="InterPro" id="IPR036291">
    <property type="entry name" value="NAD(P)-bd_dom_sf"/>
</dbReference>
<keyword evidence="9" id="KW-1185">Reference proteome</keyword>
<feature type="domain" description="RmlD-like substrate binding" evidence="7">
    <location>
        <begin position="4"/>
        <end position="283"/>
    </location>
</feature>
<dbReference type="SUPFAM" id="SSF51735">
    <property type="entry name" value="NAD(P)-binding Rossmann-fold domains"/>
    <property type="match status" value="1"/>
</dbReference>
<evidence type="ECO:0000256" key="3">
    <source>
        <dbReference type="ARBA" id="ARBA00012929"/>
    </source>
</evidence>
<dbReference type="InterPro" id="IPR029903">
    <property type="entry name" value="RmlD-like-bd"/>
</dbReference>
<organism evidence="8 9">
    <name type="scientific">Brumimicrobium salinarum</name>
    <dbReference type="NCBI Taxonomy" id="2058658"/>
    <lineage>
        <taxon>Bacteria</taxon>
        <taxon>Pseudomonadati</taxon>
        <taxon>Bacteroidota</taxon>
        <taxon>Flavobacteriia</taxon>
        <taxon>Flavobacteriales</taxon>
        <taxon>Crocinitomicaceae</taxon>
        <taxon>Brumimicrobium</taxon>
    </lineage>
</organism>
<comment type="catalytic activity">
    <reaction evidence="5">
        <text>dTDP-beta-L-rhamnose + NADP(+) = dTDP-4-dehydro-beta-L-rhamnose + NADPH + H(+)</text>
        <dbReference type="Rhea" id="RHEA:21796"/>
        <dbReference type="ChEBI" id="CHEBI:15378"/>
        <dbReference type="ChEBI" id="CHEBI:57510"/>
        <dbReference type="ChEBI" id="CHEBI:57783"/>
        <dbReference type="ChEBI" id="CHEBI:58349"/>
        <dbReference type="ChEBI" id="CHEBI:62830"/>
        <dbReference type="EC" id="1.1.1.133"/>
    </reaction>
</comment>
<comment type="caution">
    <text evidence="8">The sequence shown here is derived from an EMBL/GenBank/DDBJ whole genome shotgun (WGS) entry which is preliminary data.</text>
</comment>
<protein>
    <recommendedName>
        <fullName evidence="4 6">dTDP-4-dehydrorhamnose reductase</fullName>
        <ecNumber evidence="3 6">1.1.1.133</ecNumber>
    </recommendedName>
</protein>
<dbReference type="EMBL" id="PJNI01000011">
    <property type="protein sequence ID" value="PKR80306.1"/>
    <property type="molecule type" value="Genomic_DNA"/>
</dbReference>
<evidence type="ECO:0000256" key="1">
    <source>
        <dbReference type="ARBA" id="ARBA00004781"/>
    </source>
</evidence>
<evidence type="ECO:0000313" key="8">
    <source>
        <dbReference type="EMBL" id="PKR80306.1"/>
    </source>
</evidence>
<proteinExistence type="inferred from homology"/>